<dbReference type="Proteomes" id="UP001597374">
    <property type="component" value="Unassembled WGS sequence"/>
</dbReference>
<keyword evidence="2" id="KW-0732">Signal</keyword>
<feature type="signal peptide" evidence="2">
    <location>
        <begin position="1"/>
        <end position="26"/>
    </location>
</feature>
<reference evidence="5" key="1">
    <citation type="journal article" date="2019" name="Int. J. Syst. Evol. Microbiol.">
        <title>The Global Catalogue of Microorganisms (GCM) 10K type strain sequencing project: providing services to taxonomists for standard genome sequencing and annotation.</title>
        <authorList>
            <consortium name="The Broad Institute Genomics Platform"/>
            <consortium name="The Broad Institute Genome Sequencing Center for Infectious Disease"/>
            <person name="Wu L."/>
            <person name="Ma J."/>
        </authorList>
    </citation>
    <scope>NUCLEOTIDE SEQUENCE [LARGE SCALE GENOMIC DNA]</scope>
    <source>
        <strain evidence="5">CGMCC 4.1782</strain>
    </source>
</reference>
<organism evidence="4 5">
    <name type="scientific">Pontibacter ruber</name>
    <dbReference type="NCBI Taxonomy" id="1343895"/>
    <lineage>
        <taxon>Bacteria</taxon>
        <taxon>Pseudomonadati</taxon>
        <taxon>Bacteroidota</taxon>
        <taxon>Cytophagia</taxon>
        <taxon>Cytophagales</taxon>
        <taxon>Hymenobacteraceae</taxon>
        <taxon>Pontibacter</taxon>
    </lineage>
</organism>
<gene>
    <name evidence="4" type="ORF">ACFSKP_15490</name>
</gene>
<dbReference type="InterPro" id="IPR046695">
    <property type="entry name" value="DUF6565"/>
</dbReference>
<dbReference type="PROSITE" id="PS51257">
    <property type="entry name" value="PROKAR_LIPOPROTEIN"/>
    <property type="match status" value="1"/>
</dbReference>
<sequence>MKNYINSLFGLFLLMNFVLISCSASREQEVEGDLNEFRSWVNTQTANIADRTEEDWQRTKDDFKYRTQELDEKQEKFSDDAKEEYKQLKQRFNEADEERARTREQRTALENWKKELLGAYADTSTITAANVREVYILFMENVRSKHKNWSSQDWDMADMVFDELGKRKEQVDDELPGDDEVKIKALQMEYRTLETAGDVED</sequence>
<keyword evidence="5" id="KW-1185">Reference proteome</keyword>
<evidence type="ECO:0000256" key="2">
    <source>
        <dbReference type="SAM" id="SignalP"/>
    </source>
</evidence>
<protein>
    <submittedName>
        <fullName evidence="4">DUF6565 domain-containing protein</fullName>
    </submittedName>
</protein>
<evidence type="ECO:0000256" key="1">
    <source>
        <dbReference type="SAM" id="Coils"/>
    </source>
</evidence>
<feature type="chain" id="PRO_5046244089" evidence="2">
    <location>
        <begin position="27"/>
        <end position="201"/>
    </location>
</feature>
<dbReference type="Pfam" id="PF20203">
    <property type="entry name" value="DUF6565"/>
    <property type="match status" value="1"/>
</dbReference>
<name>A0ABW5D237_9BACT</name>
<comment type="caution">
    <text evidence="4">The sequence shown here is derived from an EMBL/GenBank/DDBJ whole genome shotgun (WGS) entry which is preliminary data.</text>
</comment>
<keyword evidence="1" id="KW-0175">Coiled coil</keyword>
<proteinExistence type="predicted"/>
<feature type="coiled-coil region" evidence="1">
    <location>
        <begin position="78"/>
        <end position="115"/>
    </location>
</feature>
<evidence type="ECO:0000313" key="4">
    <source>
        <dbReference type="EMBL" id="MFD2247668.1"/>
    </source>
</evidence>
<dbReference type="RefSeq" id="WP_250430718.1">
    <property type="nucleotide sequence ID" value="NZ_JALPRR010000003.1"/>
</dbReference>
<evidence type="ECO:0000259" key="3">
    <source>
        <dbReference type="Pfam" id="PF20203"/>
    </source>
</evidence>
<dbReference type="EMBL" id="JBHUIM010000002">
    <property type="protein sequence ID" value="MFD2247668.1"/>
    <property type="molecule type" value="Genomic_DNA"/>
</dbReference>
<evidence type="ECO:0000313" key="5">
    <source>
        <dbReference type="Proteomes" id="UP001597374"/>
    </source>
</evidence>
<accession>A0ABW5D237</accession>
<feature type="domain" description="DUF6565" evidence="3">
    <location>
        <begin position="142"/>
        <end position="195"/>
    </location>
</feature>